<evidence type="ECO:0000313" key="1">
    <source>
        <dbReference type="EMBL" id="QFG67517.1"/>
    </source>
</evidence>
<protein>
    <recommendedName>
        <fullName evidence="3">Adenylate kinase</fullName>
    </recommendedName>
</protein>
<dbReference type="KEGG" id="serw:FY030_01165"/>
<organism evidence="1 2">
    <name type="scientific">Ornithinimicrobium pratense</name>
    <dbReference type="NCBI Taxonomy" id="2593973"/>
    <lineage>
        <taxon>Bacteria</taxon>
        <taxon>Bacillati</taxon>
        <taxon>Actinomycetota</taxon>
        <taxon>Actinomycetes</taxon>
        <taxon>Micrococcales</taxon>
        <taxon>Ornithinimicrobiaceae</taxon>
        <taxon>Ornithinimicrobium</taxon>
    </lineage>
</organism>
<evidence type="ECO:0000313" key="2">
    <source>
        <dbReference type="Proteomes" id="UP000326546"/>
    </source>
</evidence>
<evidence type="ECO:0008006" key="3">
    <source>
        <dbReference type="Google" id="ProtNLM"/>
    </source>
</evidence>
<dbReference type="Proteomes" id="UP000326546">
    <property type="component" value="Chromosome"/>
</dbReference>
<dbReference type="RefSeq" id="WP_158059915.1">
    <property type="nucleotide sequence ID" value="NZ_CP044427.1"/>
</dbReference>
<dbReference type="EMBL" id="CP044427">
    <property type="protein sequence ID" value="QFG67517.1"/>
    <property type="molecule type" value="Genomic_DNA"/>
</dbReference>
<gene>
    <name evidence="1" type="ORF">FY030_01165</name>
</gene>
<dbReference type="SUPFAM" id="SSF52540">
    <property type="entry name" value="P-loop containing nucleoside triphosphate hydrolases"/>
    <property type="match status" value="1"/>
</dbReference>
<dbReference type="PANTHER" id="PTHR37816">
    <property type="entry name" value="YALI0E33011P"/>
    <property type="match status" value="1"/>
</dbReference>
<name>A0A5J6V1P1_9MICO</name>
<dbReference type="PANTHER" id="PTHR37816:SF1">
    <property type="entry name" value="TOXIN"/>
    <property type="match status" value="1"/>
</dbReference>
<dbReference type="Gene3D" id="3.40.50.300">
    <property type="entry name" value="P-loop containing nucleotide triphosphate hydrolases"/>
    <property type="match status" value="1"/>
</dbReference>
<accession>A0A5J6V1P1</accession>
<dbReference type="InterPro" id="IPR027417">
    <property type="entry name" value="P-loop_NTPase"/>
</dbReference>
<dbReference type="OrthoDB" id="3199600at2"/>
<proteinExistence type="predicted"/>
<dbReference type="AlphaFoldDB" id="A0A5J6V1P1"/>
<sequence>MFRAQRVLLYGVTGSGKTTLARTLGVATGLPWYSADDEIGWLPSWCERPTDEQRALAKAISDQPAWILDTAYGKWKDVVVPRAQLVVALDYPRRVSLRRLLQRTVSRILTREAVCNGNVESFRQALSRDSILLWHFRSFERKRRRIAEMYADPDGPRVIRLSSPEQTRRWMADVERQGLPLVDSR</sequence>
<dbReference type="InterPro" id="IPR052922">
    <property type="entry name" value="Cytidylate_Kinase-2"/>
</dbReference>
<keyword evidence="2" id="KW-1185">Reference proteome</keyword>
<reference evidence="1 2" key="1">
    <citation type="submission" date="2019-09" db="EMBL/GenBank/DDBJ databases">
        <title>Serinicoccus pratensis sp. nov., isolated from meadow soil.</title>
        <authorList>
            <person name="Zhang W."/>
        </authorList>
    </citation>
    <scope>NUCLEOTIDE SEQUENCE [LARGE SCALE GENOMIC DNA]</scope>
    <source>
        <strain evidence="1 2">W204</strain>
    </source>
</reference>